<dbReference type="Proteomes" id="UP001153365">
    <property type="component" value="Unassembled WGS sequence"/>
</dbReference>
<feature type="compositionally biased region" description="Basic and acidic residues" evidence="1">
    <location>
        <begin position="199"/>
        <end position="210"/>
    </location>
</feature>
<keyword evidence="3" id="KW-1185">Reference proteome</keyword>
<feature type="compositionally biased region" description="Polar residues" evidence="1">
    <location>
        <begin position="168"/>
        <end position="185"/>
    </location>
</feature>
<dbReference type="EMBL" id="CALTRL010005764">
    <property type="protein sequence ID" value="CAH7686001.1"/>
    <property type="molecule type" value="Genomic_DNA"/>
</dbReference>
<organism evidence="2 3">
    <name type="scientific">Phakopsora pachyrhizi</name>
    <name type="common">Asian soybean rust disease fungus</name>
    <dbReference type="NCBI Taxonomy" id="170000"/>
    <lineage>
        <taxon>Eukaryota</taxon>
        <taxon>Fungi</taxon>
        <taxon>Dikarya</taxon>
        <taxon>Basidiomycota</taxon>
        <taxon>Pucciniomycotina</taxon>
        <taxon>Pucciniomycetes</taxon>
        <taxon>Pucciniales</taxon>
        <taxon>Phakopsoraceae</taxon>
        <taxon>Phakopsora</taxon>
    </lineage>
</organism>
<evidence type="ECO:0000256" key="1">
    <source>
        <dbReference type="SAM" id="MobiDB-lite"/>
    </source>
</evidence>
<name>A0AAV0BHT5_PHAPC</name>
<feature type="region of interest" description="Disordered" evidence="1">
    <location>
        <begin position="34"/>
        <end position="57"/>
    </location>
</feature>
<comment type="caution">
    <text evidence="2">The sequence shown here is derived from an EMBL/GenBank/DDBJ whole genome shotgun (WGS) entry which is preliminary data.</text>
</comment>
<sequence>MTILGGDLWSEDYPGVSKWMEARTDRLDYELRGWEPHGIPGQSRASDIGPPPSPHSVIDQDFSPITTHSQDWMDINNGFFEATRAGSKKCTPIFSEGQKVWCNPTTKSYGFEHPIQEVPTDDFDSGIISTGNVLKKAGIPTGGIPILSREWTNHEGMVSNQRRAKEANPSTLTEVTQADLNTVNIGSSSNEDSDDEDGGKDRRGNTAETEDNKYCPLADFTSRVVEQSLLLSKSNTSTKWYFVVDKVEAPRKFRGECYETVKIQREVTLNPSAIKGRSGVPEILNVKQGIDETDIEGNLNLSGSSSKSTAISSSSSFPHPFTHSPSSISFLVLQQIIKAQPTLLTFLISNNGSHLAINPNQAYKLFPHAAADLASRLDSTPTPLSPRIASVVTAASLATRLSLQSSALVIQLIFETLRYLSTASLGIS</sequence>
<dbReference type="AlphaFoldDB" id="A0AAV0BHT5"/>
<evidence type="ECO:0000313" key="3">
    <source>
        <dbReference type="Proteomes" id="UP001153365"/>
    </source>
</evidence>
<evidence type="ECO:0000313" key="2">
    <source>
        <dbReference type="EMBL" id="CAH7686001.1"/>
    </source>
</evidence>
<accession>A0AAV0BHT5</accession>
<gene>
    <name evidence="2" type="ORF">PPACK8108_LOCUS20596</name>
</gene>
<reference evidence="2" key="1">
    <citation type="submission" date="2022-06" db="EMBL/GenBank/DDBJ databases">
        <authorList>
            <consortium name="SYNGENTA / RWTH Aachen University"/>
        </authorList>
    </citation>
    <scope>NUCLEOTIDE SEQUENCE</scope>
</reference>
<feature type="region of interest" description="Disordered" evidence="1">
    <location>
        <begin position="159"/>
        <end position="210"/>
    </location>
</feature>
<proteinExistence type="predicted"/>
<protein>
    <submittedName>
        <fullName evidence="2">Expressed protein</fullName>
    </submittedName>
</protein>